<protein>
    <recommendedName>
        <fullName evidence="4">DUF732 domain-containing protein</fullName>
    </recommendedName>
</protein>
<feature type="signal peptide" evidence="1">
    <location>
        <begin position="1"/>
        <end position="25"/>
    </location>
</feature>
<evidence type="ECO:0000313" key="2">
    <source>
        <dbReference type="EMBL" id="OHU51459.1"/>
    </source>
</evidence>
<accession>A0A1S1LLX4</accession>
<dbReference type="Proteomes" id="UP000180043">
    <property type="component" value="Unassembled WGS sequence"/>
</dbReference>
<feature type="chain" id="PRO_5013136938" description="DUF732 domain-containing protein" evidence="1">
    <location>
        <begin position="26"/>
        <end position="102"/>
    </location>
</feature>
<gene>
    <name evidence="2" type="ORF">BKG82_22960</name>
</gene>
<comment type="caution">
    <text evidence="2">The sequence shown here is derived from an EMBL/GenBank/DDBJ whole genome shotgun (WGS) entry which is preliminary data.</text>
</comment>
<dbReference type="PROSITE" id="PS51257">
    <property type="entry name" value="PROKAR_LIPOPROTEIN"/>
    <property type="match status" value="1"/>
</dbReference>
<reference evidence="2 3" key="1">
    <citation type="submission" date="2016-10" db="EMBL/GenBank/DDBJ databases">
        <title>Evaluation of Human, Veterinary and Environmental Mycobacterium chelonae Isolates by Core Genome Phylogenomic Analysis, Targeted Gene Comparison, and Anti-microbial Susceptibility Patterns: A Tale of Mistaken Identities.</title>
        <authorList>
            <person name="Fogelson S.B."/>
            <person name="Camus A.C."/>
            <person name="Lorenz W."/>
            <person name="Vasireddy R."/>
            <person name="Vasireddy S."/>
            <person name="Smith T."/>
            <person name="Brown-Elliott B.A."/>
            <person name="Wallace R.J.Jr."/>
            <person name="Hasan N.A."/>
            <person name="Reischl U."/>
            <person name="Sanchez S."/>
        </authorList>
    </citation>
    <scope>NUCLEOTIDE SEQUENCE [LARGE SCALE GENOMIC DNA]</scope>
    <source>
        <strain evidence="2 3">15515</strain>
    </source>
</reference>
<evidence type="ECO:0000256" key="1">
    <source>
        <dbReference type="SAM" id="SignalP"/>
    </source>
</evidence>
<proteinExistence type="predicted"/>
<dbReference type="EMBL" id="MLIQ01000023">
    <property type="protein sequence ID" value="OHU51459.1"/>
    <property type="molecule type" value="Genomic_DNA"/>
</dbReference>
<name>A0A1S1LLX4_MYCCH</name>
<evidence type="ECO:0000313" key="3">
    <source>
        <dbReference type="Proteomes" id="UP000180043"/>
    </source>
</evidence>
<dbReference type="AlphaFoldDB" id="A0A1S1LLX4"/>
<keyword evidence="1" id="KW-0732">Signal</keyword>
<organism evidence="2 3">
    <name type="scientific">Mycobacteroides chelonae</name>
    <name type="common">Mycobacterium chelonae</name>
    <dbReference type="NCBI Taxonomy" id="1774"/>
    <lineage>
        <taxon>Bacteria</taxon>
        <taxon>Bacillati</taxon>
        <taxon>Actinomycetota</taxon>
        <taxon>Actinomycetes</taxon>
        <taxon>Mycobacteriales</taxon>
        <taxon>Mycobacteriaceae</taxon>
        <taxon>Mycobacteroides</taxon>
    </lineage>
</organism>
<sequence>MFKSRSIAAVAAALVTVGCAPPAAADPSEDLAVKYGAAVCASLDETPTIDGVLTTGMRLVKTTGVTPYVAGEVLAYSVVGQCPRHIDLLKRFIAKYKGERSV</sequence>
<evidence type="ECO:0008006" key="4">
    <source>
        <dbReference type="Google" id="ProtNLM"/>
    </source>
</evidence>